<dbReference type="InterPro" id="IPR001128">
    <property type="entry name" value="Cyt_P450"/>
</dbReference>
<comment type="similarity">
    <text evidence="1 7">Belongs to the cytochrome P450 family.</text>
</comment>
<protein>
    <submittedName>
        <fullName evidence="8">Cytochrome</fullName>
    </submittedName>
</protein>
<dbReference type="GO" id="GO:0036199">
    <property type="term" value="F:cholest-4-en-3-one 26-monooxygenase activity"/>
    <property type="evidence" value="ECO:0007669"/>
    <property type="project" value="TreeGrafter"/>
</dbReference>
<dbReference type="InterPro" id="IPR002397">
    <property type="entry name" value="Cyt_P450_B"/>
</dbReference>
<name>A0A1S1QNU6_9ACTN</name>
<dbReference type="EMBL" id="MBLM01000125">
    <property type="protein sequence ID" value="OHV34935.1"/>
    <property type="molecule type" value="Genomic_DNA"/>
</dbReference>
<evidence type="ECO:0000256" key="4">
    <source>
        <dbReference type="ARBA" id="ARBA00023002"/>
    </source>
</evidence>
<sequence>MSGRWHRGEHVAHFDPYDLATAVDPYPIYAELRESAPVYRNEERKFWALSRHADVVAAHNDWETYTSTGGVTIEGHESGGGLLITQDPPRHHWHRKIVSRVFTPRRMLELEPFVRSRAAELLDAHTDLDEFDVVREFSIRLPLDVISELLGIPEVHRSDVNRWSDQFLARGPDADMDKVLEAGLNLHALYLSLVEDRRRNPSTDVISLIMKTDVVDDDGVTHTLTDSEIAQRFLEMGAAGHETVAKGIPNGLMALTRFPDQRRALLNDRSLLPKAVEETLRYDAPSQLQGRTTTRDVELHGTTIPAGERVMLITGSALRDDRVYDQPDRFDLNRTQDPSTLFFGFGIHRCLGAHLARMEMRVAFDEILSRFPDFDVDESRAHRHVVSNVRGVSTLPFRPSPSRQPDAV</sequence>
<evidence type="ECO:0000313" key="8">
    <source>
        <dbReference type="EMBL" id="OHV34935.1"/>
    </source>
</evidence>
<evidence type="ECO:0000313" key="9">
    <source>
        <dbReference type="Proteomes" id="UP000179627"/>
    </source>
</evidence>
<evidence type="ECO:0000256" key="1">
    <source>
        <dbReference type="ARBA" id="ARBA00010617"/>
    </source>
</evidence>
<keyword evidence="5 7" id="KW-0408">Iron</keyword>
<gene>
    <name evidence="8" type="ORF">CC117_20700</name>
</gene>
<evidence type="ECO:0000256" key="6">
    <source>
        <dbReference type="ARBA" id="ARBA00023033"/>
    </source>
</evidence>
<proteinExistence type="inferred from homology"/>
<evidence type="ECO:0000256" key="3">
    <source>
        <dbReference type="ARBA" id="ARBA00022723"/>
    </source>
</evidence>
<accession>A0A1S1QNU6</accession>
<keyword evidence="9" id="KW-1185">Reference proteome</keyword>
<dbReference type="GO" id="GO:0005506">
    <property type="term" value="F:iron ion binding"/>
    <property type="evidence" value="ECO:0007669"/>
    <property type="project" value="InterPro"/>
</dbReference>
<dbReference type="GO" id="GO:0006707">
    <property type="term" value="P:cholesterol catabolic process"/>
    <property type="evidence" value="ECO:0007669"/>
    <property type="project" value="TreeGrafter"/>
</dbReference>
<dbReference type="PROSITE" id="PS00086">
    <property type="entry name" value="CYTOCHROME_P450"/>
    <property type="match status" value="1"/>
</dbReference>
<dbReference type="Proteomes" id="UP000179627">
    <property type="component" value="Unassembled WGS sequence"/>
</dbReference>
<evidence type="ECO:0000256" key="2">
    <source>
        <dbReference type="ARBA" id="ARBA00022617"/>
    </source>
</evidence>
<dbReference type="PANTHER" id="PTHR46696">
    <property type="entry name" value="P450, PUTATIVE (EUROFUNG)-RELATED"/>
    <property type="match status" value="1"/>
</dbReference>
<dbReference type="FunFam" id="1.10.630.10:FF:000018">
    <property type="entry name" value="Cytochrome P450 monooxygenase"/>
    <property type="match status" value="1"/>
</dbReference>
<dbReference type="Gene3D" id="1.10.630.10">
    <property type="entry name" value="Cytochrome P450"/>
    <property type="match status" value="1"/>
</dbReference>
<dbReference type="InterPro" id="IPR017972">
    <property type="entry name" value="Cyt_P450_CS"/>
</dbReference>
<dbReference type="GO" id="GO:0008395">
    <property type="term" value="F:steroid hydroxylase activity"/>
    <property type="evidence" value="ECO:0007669"/>
    <property type="project" value="TreeGrafter"/>
</dbReference>
<dbReference type="Pfam" id="PF00067">
    <property type="entry name" value="p450"/>
    <property type="match status" value="1"/>
</dbReference>
<reference evidence="9" key="1">
    <citation type="submission" date="2016-07" db="EMBL/GenBank/DDBJ databases">
        <title>Sequence Frankia sp. strain CcI1.17.</title>
        <authorList>
            <person name="Ghodhbane-Gtari F."/>
            <person name="Swanson E."/>
            <person name="Gueddou A."/>
            <person name="Morris K."/>
            <person name="Hezbri K."/>
            <person name="Ktari A."/>
            <person name="Nouioui I."/>
            <person name="Abebe-Akele F."/>
            <person name="Simpson S."/>
            <person name="Thomas K."/>
            <person name="Gtari M."/>
            <person name="Tisa L.S."/>
            <person name="Hurst S."/>
        </authorList>
    </citation>
    <scope>NUCLEOTIDE SEQUENCE [LARGE SCALE GENOMIC DNA]</scope>
    <source>
        <strain evidence="9">Cc1.17</strain>
    </source>
</reference>
<dbReference type="AlphaFoldDB" id="A0A1S1QNU6"/>
<evidence type="ECO:0000256" key="5">
    <source>
        <dbReference type="ARBA" id="ARBA00023004"/>
    </source>
</evidence>
<dbReference type="SUPFAM" id="SSF48264">
    <property type="entry name" value="Cytochrome P450"/>
    <property type="match status" value="1"/>
</dbReference>
<dbReference type="InterPro" id="IPR036396">
    <property type="entry name" value="Cyt_P450_sf"/>
</dbReference>
<dbReference type="PANTHER" id="PTHR46696:SF4">
    <property type="entry name" value="BIOTIN BIOSYNTHESIS CYTOCHROME P450"/>
    <property type="match status" value="1"/>
</dbReference>
<organism evidence="8 9">
    <name type="scientific">Parafrankia colletiae</name>
    <dbReference type="NCBI Taxonomy" id="573497"/>
    <lineage>
        <taxon>Bacteria</taxon>
        <taxon>Bacillati</taxon>
        <taxon>Actinomycetota</taxon>
        <taxon>Actinomycetes</taxon>
        <taxon>Frankiales</taxon>
        <taxon>Frankiaceae</taxon>
        <taxon>Parafrankia</taxon>
    </lineage>
</organism>
<evidence type="ECO:0000256" key="7">
    <source>
        <dbReference type="RuleBase" id="RU000461"/>
    </source>
</evidence>
<keyword evidence="2 7" id="KW-0349">Heme</keyword>
<keyword evidence="6 7" id="KW-0503">Monooxygenase</keyword>
<comment type="caution">
    <text evidence="8">The sequence shown here is derived from an EMBL/GenBank/DDBJ whole genome shotgun (WGS) entry which is preliminary data.</text>
</comment>
<keyword evidence="3 7" id="KW-0479">Metal-binding</keyword>
<keyword evidence="4 7" id="KW-0560">Oxidoreductase</keyword>
<dbReference type="GO" id="GO:0020037">
    <property type="term" value="F:heme binding"/>
    <property type="evidence" value="ECO:0007669"/>
    <property type="project" value="InterPro"/>
</dbReference>
<dbReference type="PRINTS" id="PR00359">
    <property type="entry name" value="BP450"/>
</dbReference>